<dbReference type="OrthoDB" id="3365878at2759"/>
<proteinExistence type="predicted"/>
<evidence type="ECO:0000256" key="2">
    <source>
        <dbReference type="SAM" id="Phobius"/>
    </source>
</evidence>
<feature type="transmembrane region" description="Helical" evidence="2">
    <location>
        <begin position="127"/>
        <end position="145"/>
    </location>
</feature>
<dbReference type="Proteomes" id="UP000245771">
    <property type="component" value="Unassembled WGS sequence"/>
</dbReference>
<protein>
    <submittedName>
        <fullName evidence="3">Uncharacterized protein</fullName>
    </submittedName>
</protein>
<feature type="region of interest" description="Disordered" evidence="1">
    <location>
        <begin position="569"/>
        <end position="590"/>
    </location>
</feature>
<dbReference type="EMBL" id="KZ819607">
    <property type="protein sequence ID" value="PWN31530.1"/>
    <property type="molecule type" value="Genomic_DNA"/>
</dbReference>
<feature type="transmembrane region" description="Helical" evidence="2">
    <location>
        <begin position="258"/>
        <end position="282"/>
    </location>
</feature>
<feature type="region of interest" description="Disordered" evidence="1">
    <location>
        <begin position="410"/>
        <end position="500"/>
    </location>
</feature>
<name>A0A316V1V1_9BASI</name>
<organism evidence="3 4">
    <name type="scientific">Meira miltonrushii</name>
    <dbReference type="NCBI Taxonomy" id="1280837"/>
    <lineage>
        <taxon>Eukaryota</taxon>
        <taxon>Fungi</taxon>
        <taxon>Dikarya</taxon>
        <taxon>Basidiomycota</taxon>
        <taxon>Ustilaginomycotina</taxon>
        <taxon>Exobasidiomycetes</taxon>
        <taxon>Exobasidiales</taxon>
        <taxon>Brachybasidiaceae</taxon>
        <taxon>Meira</taxon>
    </lineage>
</organism>
<gene>
    <name evidence="3" type="ORF">FA14DRAFT_162539</name>
</gene>
<keyword evidence="4" id="KW-1185">Reference proteome</keyword>
<evidence type="ECO:0000313" key="4">
    <source>
        <dbReference type="Proteomes" id="UP000245771"/>
    </source>
</evidence>
<evidence type="ECO:0000313" key="3">
    <source>
        <dbReference type="EMBL" id="PWN31530.1"/>
    </source>
</evidence>
<reference evidence="3 4" key="1">
    <citation type="journal article" date="2018" name="Mol. Biol. Evol.">
        <title>Broad Genomic Sampling Reveals a Smut Pathogenic Ancestry of the Fungal Clade Ustilaginomycotina.</title>
        <authorList>
            <person name="Kijpornyongpan T."/>
            <person name="Mondo S.J."/>
            <person name="Barry K."/>
            <person name="Sandor L."/>
            <person name="Lee J."/>
            <person name="Lipzen A."/>
            <person name="Pangilinan J."/>
            <person name="LaButti K."/>
            <person name="Hainaut M."/>
            <person name="Henrissat B."/>
            <person name="Grigoriev I.V."/>
            <person name="Spatafora J.W."/>
            <person name="Aime M.C."/>
        </authorList>
    </citation>
    <scope>NUCLEOTIDE SEQUENCE [LARGE SCALE GENOMIC DNA]</scope>
    <source>
        <strain evidence="3 4">MCA 3882</strain>
    </source>
</reference>
<feature type="compositionally biased region" description="Basic and acidic residues" evidence="1">
    <location>
        <begin position="602"/>
        <end position="622"/>
    </location>
</feature>
<keyword evidence="2" id="KW-1133">Transmembrane helix</keyword>
<dbReference type="GeneID" id="37021437"/>
<feature type="transmembrane region" description="Helical" evidence="2">
    <location>
        <begin position="288"/>
        <end position="310"/>
    </location>
</feature>
<feature type="compositionally biased region" description="Polar residues" evidence="1">
    <location>
        <begin position="572"/>
        <end position="583"/>
    </location>
</feature>
<dbReference type="AlphaFoldDB" id="A0A316V1V1"/>
<sequence>MAYELSPLYAQMQNNMTEHMFCPTTGCPQKIEVGGGYYIPGDPWRARNEIDLYKLSLLLVIGCTLWEYLVTFYSEELQRWGDIFRGQIVPVNILTLFSRYCIAAASIIAAAYVYFESSSNCQAKLSALMTCLAFVWMATALIYTLRVHAMYARPNERNTVRIPIVCVWLVGSALWISSIPGFKAAAVNQLIRQPFSGGCSPAPSPQWRAMGFGAAAIFDVVILVFSIRSVSRHSSEKFRPIYKAFRYGISDRNDTGGFIILSSTITFIISFPLNTICFFVTVFSKNLILSNIPIAIAALFNFMIATRLVFHSNQWSQGKSALLTMPATYKVHKRGGSNDYDRGTSFNAIANAIAKRKVPNDPFDQFTIEQAIESHARMDAMAWRDYMQGPAPQDIRDAVTGAIWEEKQQLKASKNEKVRNSFMHRDSIQSTGESSSAPSVRHSSRYKSRLEMELAQMDGGEDSDNKKSKTPSIEDKEEIESLPVALANNHTTVDIETPSTDYYGTPENSTDVVYSHNFQFPSTNQYPSSSVPEGWTVQAFTQPRTPEQQMEEGAGTIGLREALNENPPFAYSNRSTTPQQEGTRTTKKIGKSFFDSVLKKNKGDSSIRINDQDRLPNDKPSEGIRYQTDVIQVSDRET</sequence>
<dbReference type="RefSeq" id="XP_025351832.1">
    <property type="nucleotide sequence ID" value="XM_025499656.1"/>
</dbReference>
<evidence type="ECO:0000256" key="1">
    <source>
        <dbReference type="SAM" id="MobiDB-lite"/>
    </source>
</evidence>
<dbReference type="InParanoid" id="A0A316V1V1"/>
<accession>A0A316V1V1</accession>
<feature type="transmembrane region" description="Helical" evidence="2">
    <location>
        <begin position="165"/>
        <end position="187"/>
    </location>
</feature>
<feature type="compositionally biased region" description="Basic and acidic residues" evidence="1">
    <location>
        <begin position="410"/>
        <end position="427"/>
    </location>
</feature>
<feature type="compositionally biased region" description="Polar residues" evidence="1">
    <location>
        <begin position="488"/>
        <end position="500"/>
    </location>
</feature>
<feature type="transmembrane region" description="Helical" evidence="2">
    <location>
        <begin position="52"/>
        <end position="70"/>
    </location>
</feature>
<keyword evidence="2" id="KW-0812">Transmembrane</keyword>
<feature type="transmembrane region" description="Helical" evidence="2">
    <location>
        <begin position="91"/>
        <end position="115"/>
    </location>
</feature>
<feature type="region of interest" description="Disordered" evidence="1">
    <location>
        <begin position="602"/>
        <end position="638"/>
    </location>
</feature>
<keyword evidence="2" id="KW-0472">Membrane</keyword>